<proteinExistence type="predicted"/>
<evidence type="ECO:0000313" key="2">
    <source>
        <dbReference type="EMBL" id="QHU03691.1"/>
    </source>
</evidence>
<accession>A0A6C0JFK4</accession>
<feature type="region of interest" description="Disordered" evidence="1">
    <location>
        <begin position="180"/>
        <end position="295"/>
    </location>
</feature>
<dbReference type="AlphaFoldDB" id="A0A6C0JFK4"/>
<evidence type="ECO:0000256" key="1">
    <source>
        <dbReference type="SAM" id="MobiDB-lite"/>
    </source>
</evidence>
<sequence length="295" mass="33497">MDNLNILVEAKKEYLGQLCLIMCPVMIDVFQDMYKEAVTLSKGKKPLVMFQKLLKEVPNWSNQMSANHTSNIADRCAWFNDLLAAVFVACTKILSAVRLKSDNKKISLKLPTNEVFIQTCYNNCAKDLYRDPYVFHEEQSEYARDDQLTLRFCTAIESTVKELIPVQQILQTYMSQETRDIDLDGDIQDTEDPDVFDGPMEEPEPELPPMEEHLPENEPMMGSEDQQMQPTGLENEFKTVPGVQAPQVDFDPEPVEEPQPGMGMEGLPPPQAETEDDGVLFGDAPDHRIKKTAYN</sequence>
<dbReference type="EMBL" id="MN740385">
    <property type="protein sequence ID" value="QHU03691.1"/>
    <property type="molecule type" value="Genomic_DNA"/>
</dbReference>
<organism evidence="2">
    <name type="scientific">viral metagenome</name>
    <dbReference type="NCBI Taxonomy" id="1070528"/>
    <lineage>
        <taxon>unclassified sequences</taxon>
        <taxon>metagenomes</taxon>
        <taxon>organismal metagenomes</taxon>
    </lineage>
</organism>
<dbReference type="Pfam" id="PF19068">
    <property type="entry name" value="DUF5764"/>
    <property type="match status" value="1"/>
</dbReference>
<name>A0A6C0JFK4_9ZZZZ</name>
<feature type="compositionally biased region" description="Acidic residues" evidence="1">
    <location>
        <begin position="183"/>
        <end position="205"/>
    </location>
</feature>
<dbReference type="InterPro" id="IPR043913">
    <property type="entry name" value="DUF5764"/>
</dbReference>
<reference evidence="2" key="1">
    <citation type="journal article" date="2020" name="Nature">
        <title>Giant virus diversity and host interactions through global metagenomics.</title>
        <authorList>
            <person name="Schulz F."/>
            <person name="Roux S."/>
            <person name="Paez-Espino D."/>
            <person name="Jungbluth S."/>
            <person name="Walsh D.A."/>
            <person name="Denef V.J."/>
            <person name="McMahon K.D."/>
            <person name="Konstantinidis K.T."/>
            <person name="Eloe-Fadrosh E.A."/>
            <person name="Kyrpides N.C."/>
            <person name="Woyke T."/>
        </authorList>
    </citation>
    <scope>NUCLEOTIDE SEQUENCE</scope>
    <source>
        <strain evidence="2">GVMAG-M-3300027206-1</strain>
    </source>
</reference>
<protein>
    <submittedName>
        <fullName evidence="2">Uncharacterized protein</fullName>
    </submittedName>
</protein>